<evidence type="ECO:0000259" key="1">
    <source>
        <dbReference type="Pfam" id="PF06985"/>
    </source>
</evidence>
<dbReference type="Pfam" id="PF06985">
    <property type="entry name" value="HET"/>
    <property type="match status" value="1"/>
</dbReference>
<accession>A0AAN7W2X5</accession>
<dbReference type="PANTHER" id="PTHR24148">
    <property type="entry name" value="ANKYRIN REPEAT DOMAIN-CONTAINING PROTEIN 39 HOMOLOG-RELATED"/>
    <property type="match status" value="1"/>
</dbReference>
<dbReference type="InterPro" id="IPR010730">
    <property type="entry name" value="HET"/>
</dbReference>
<dbReference type="PANTHER" id="PTHR24148:SF73">
    <property type="entry name" value="HET DOMAIN PROTEIN (AFU_ORTHOLOGUE AFUA_8G01020)"/>
    <property type="match status" value="1"/>
</dbReference>
<evidence type="ECO:0000313" key="3">
    <source>
        <dbReference type="Proteomes" id="UP001310594"/>
    </source>
</evidence>
<comment type="caution">
    <text evidence="2">The sequence shown here is derived from an EMBL/GenBank/DDBJ whole genome shotgun (WGS) entry which is preliminary data.</text>
</comment>
<dbReference type="Proteomes" id="UP001310594">
    <property type="component" value="Unassembled WGS sequence"/>
</dbReference>
<dbReference type="EMBL" id="JAVRQU010000019">
    <property type="protein sequence ID" value="KAK5692396.1"/>
    <property type="molecule type" value="Genomic_DNA"/>
</dbReference>
<dbReference type="AlphaFoldDB" id="A0AAN7W2X5"/>
<dbReference type="Pfam" id="PF26639">
    <property type="entry name" value="Het-6_barrel"/>
    <property type="match status" value="1"/>
</dbReference>
<dbReference type="InterPro" id="IPR052895">
    <property type="entry name" value="HetReg/Transcr_Mod"/>
</dbReference>
<name>A0AAN7W2X5_9PEZI</name>
<sequence>MTGLKYKPLIPSKNEIRLLRVQPNADRDAEIVCTLEHAVLEDGLAYHALSYTWGDLSNPLSIEVGGHALAVTQSLHAALQTLRRSSDEVLTIWVDAICINQSDLVEKSSQIPLMRNIYHYASEVAIWLGPAEDNDADDNNDSAFDVLDQICRWEPDEHFYFGVLSLAKVLDLLWWKRVWTMQEVVVARNAVVYCGARSAPWESFTKLRQVMRERALTNAARVAFNDVRNEALQYLQKSEFIYATDMAGAYQAGRRMQLGDLLLASGSRQAKEPQDHVYALLGIASDAASIRPDYTQPVQSVFTQALITVVNAQPLFLDFLQFGALVERKPGMPSWYIDFAGGRKTSSIGALLQGCATGNISATRLSDDGMKLTVAGWRIDQIEYVGRYVRDGPQAEHDLSAPCPPPVLHEWLQHIQNNPNCVHRYGDASSLLAGFYLSLTAGTYLSSGSMSYTGLGRTPKTSWHYVSSAVKQSAEAWFAATELQGRKLNSDNDKVWKAEFMVNFRASKLFRHCAVQHLRDRAFIVTKEGFIGIAPNDACAGDVIALVLGAGTPVVLRPSEGIVGEYEWVGAAWVAGIMSGEMYEAKMQGGSKLDYFNVI</sequence>
<organism evidence="2 3">
    <name type="scientific">Elasticomyces elasticus</name>
    <dbReference type="NCBI Taxonomy" id="574655"/>
    <lineage>
        <taxon>Eukaryota</taxon>
        <taxon>Fungi</taxon>
        <taxon>Dikarya</taxon>
        <taxon>Ascomycota</taxon>
        <taxon>Pezizomycotina</taxon>
        <taxon>Dothideomycetes</taxon>
        <taxon>Dothideomycetidae</taxon>
        <taxon>Mycosphaerellales</taxon>
        <taxon>Teratosphaeriaceae</taxon>
        <taxon>Elasticomyces</taxon>
    </lineage>
</organism>
<proteinExistence type="predicted"/>
<evidence type="ECO:0000313" key="2">
    <source>
        <dbReference type="EMBL" id="KAK5692396.1"/>
    </source>
</evidence>
<gene>
    <name evidence="2" type="ORF">LTR97_010704</name>
</gene>
<feature type="domain" description="Heterokaryon incompatibility" evidence="1">
    <location>
        <begin position="46"/>
        <end position="183"/>
    </location>
</feature>
<protein>
    <recommendedName>
        <fullName evidence="1">Heterokaryon incompatibility domain-containing protein</fullName>
    </recommendedName>
</protein>
<reference evidence="2" key="1">
    <citation type="submission" date="2023-08" db="EMBL/GenBank/DDBJ databases">
        <title>Black Yeasts Isolated from many extreme environments.</title>
        <authorList>
            <person name="Coleine C."/>
            <person name="Stajich J.E."/>
            <person name="Selbmann L."/>
        </authorList>
    </citation>
    <scope>NUCLEOTIDE SEQUENCE</scope>
    <source>
        <strain evidence="2">CCFEE 5810</strain>
    </source>
</reference>